<dbReference type="Gene3D" id="3.30.450.40">
    <property type="match status" value="1"/>
</dbReference>
<keyword evidence="5" id="KW-0808">Transferase</keyword>
<keyword evidence="8" id="KW-0067">ATP-binding</keyword>
<dbReference type="InterPro" id="IPR035965">
    <property type="entry name" value="PAS-like_dom_sf"/>
</dbReference>
<keyword evidence="6" id="KW-0547">Nucleotide-binding</keyword>
<evidence type="ECO:0000259" key="9">
    <source>
        <dbReference type="PROSITE" id="PS50112"/>
    </source>
</evidence>
<accession>A0A9X2H773</accession>
<evidence type="ECO:0000313" key="11">
    <source>
        <dbReference type="Proteomes" id="UP001155220"/>
    </source>
</evidence>
<dbReference type="GO" id="GO:0006355">
    <property type="term" value="P:regulation of DNA-templated transcription"/>
    <property type="evidence" value="ECO:0007669"/>
    <property type="project" value="InterPro"/>
</dbReference>
<evidence type="ECO:0000256" key="3">
    <source>
        <dbReference type="ARBA" id="ARBA00021740"/>
    </source>
</evidence>
<dbReference type="NCBIfam" id="TIGR00229">
    <property type="entry name" value="sensory_box"/>
    <property type="match status" value="1"/>
</dbReference>
<keyword evidence="7" id="KW-0418">Kinase</keyword>
<feature type="domain" description="PAS" evidence="9">
    <location>
        <begin position="182"/>
        <end position="228"/>
    </location>
</feature>
<dbReference type="SMART" id="SM00911">
    <property type="entry name" value="HWE_HK"/>
    <property type="match status" value="1"/>
</dbReference>
<dbReference type="AlphaFoldDB" id="A0A9X2H773"/>
<evidence type="ECO:0000256" key="1">
    <source>
        <dbReference type="ARBA" id="ARBA00000085"/>
    </source>
</evidence>
<dbReference type="SUPFAM" id="SSF55785">
    <property type="entry name" value="PYP-like sensor domain (PAS domain)"/>
    <property type="match status" value="1"/>
</dbReference>
<organism evidence="10 11">
    <name type="scientific">Aurantimonas marianensis</name>
    <dbReference type="NCBI Taxonomy" id="2920428"/>
    <lineage>
        <taxon>Bacteria</taxon>
        <taxon>Pseudomonadati</taxon>
        <taxon>Pseudomonadota</taxon>
        <taxon>Alphaproteobacteria</taxon>
        <taxon>Hyphomicrobiales</taxon>
        <taxon>Aurantimonadaceae</taxon>
        <taxon>Aurantimonas</taxon>
    </lineage>
</organism>
<evidence type="ECO:0000256" key="6">
    <source>
        <dbReference type="ARBA" id="ARBA00022741"/>
    </source>
</evidence>
<proteinExistence type="predicted"/>
<dbReference type="InterPro" id="IPR000014">
    <property type="entry name" value="PAS"/>
</dbReference>
<dbReference type="GO" id="GO:0004673">
    <property type="term" value="F:protein histidine kinase activity"/>
    <property type="evidence" value="ECO:0007669"/>
    <property type="project" value="UniProtKB-EC"/>
</dbReference>
<comment type="caution">
    <text evidence="10">The sequence shown here is derived from an EMBL/GenBank/DDBJ whole genome shotgun (WGS) entry which is preliminary data.</text>
</comment>
<dbReference type="RefSeq" id="WP_253963898.1">
    <property type="nucleotide sequence ID" value="NZ_JALHBS010000039.1"/>
</dbReference>
<dbReference type="EMBL" id="JALHBS010000039">
    <property type="protein sequence ID" value="MCP3055033.1"/>
    <property type="molecule type" value="Genomic_DNA"/>
</dbReference>
<dbReference type="InterPro" id="IPR036890">
    <property type="entry name" value="HATPase_C_sf"/>
</dbReference>
<keyword evidence="4" id="KW-0597">Phosphoprotein</keyword>
<evidence type="ECO:0000256" key="7">
    <source>
        <dbReference type="ARBA" id="ARBA00022777"/>
    </source>
</evidence>
<dbReference type="Proteomes" id="UP001155220">
    <property type="component" value="Unassembled WGS sequence"/>
</dbReference>
<dbReference type="PANTHER" id="PTHR41523">
    <property type="entry name" value="TWO-COMPONENT SYSTEM SENSOR PROTEIN"/>
    <property type="match status" value="1"/>
</dbReference>
<name>A0A9X2H773_9HYPH</name>
<dbReference type="InterPro" id="IPR013767">
    <property type="entry name" value="PAS_fold"/>
</dbReference>
<evidence type="ECO:0000256" key="8">
    <source>
        <dbReference type="ARBA" id="ARBA00022840"/>
    </source>
</evidence>
<reference evidence="10" key="1">
    <citation type="submission" date="2022-03" db="EMBL/GenBank/DDBJ databases">
        <title>Aurantimonas Liuensis sp. Nov., isolated from the hadal seawater of the Mariana Trench.</title>
        <authorList>
            <person name="Liu R."/>
        </authorList>
    </citation>
    <scope>NUCLEOTIDE SEQUENCE</scope>
    <source>
        <strain evidence="10">LRZ36</strain>
    </source>
</reference>
<dbReference type="PROSITE" id="PS50112">
    <property type="entry name" value="PAS"/>
    <property type="match status" value="1"/>
</dbReference>
<comment type="catalytic activity">
    <reaction evidence="1">
        <text>ATP + protein L-histidine = ADP + protein N-phospho-L-histidine.</text>
        <dbReference type="EC" id="2.7.13.3"/>
    </reaction>
</comment>
<protein>
    <recommendedName>
        <fullName evidence="3">Blue-light-activated histidine kinase</fullName>
        <ecNumber evidence="2">2.7.13.3</ecNumber>
    </recommendedName>
</protein>
<evidence type="ECO:0000256" key="5">
    <source>
        <dbReference type="ARBA" id="ARBA00022679"/>
    </source>
</evidence>
<keyword evidence="11" id="KW-1185">Reference proteome</keyword>
<dbReference type="CDD" id="cd00130">
    <property type="entry name" value="PAS"/>
    <property type="match status" value="1"/>
</dbReference>
<evidence type="ECO:0000256" key="4">
    <source>
        <dbReference type="ARBA" id="ARBA00022553"/>
    </source>
</evidence>
<dbReference type="Gene3D" id="3.30.565.10">
    <property type="entry name" value="Histidine kinase-like ATPase, C-terminal domain"/>
    <property type="match status" value="1"/>
</dbReference>
<dbReference type="SMART" id="SM00065">
    <property type="entry name" value="GAF"/>
    <property type="match status" value="1"/>
</dbReference>
<dbReference type="EC" id="2.7.13.3" evidence="2"/>
<dbReference type="Pfam" id="PF01590">
    <property type="entry name" value="GAF"/>
    <property type="match status" value="1"/>
</dbReference>
<gene>
    <name evidence="10" type="ORF">MJ956_07685</name>
</gene>
<sequence>MVKDQIVRPDRHQEESRRSAALHAYNVLDTPREADFDDLAQLASEVCSTPIAVVNLVDTDRQFFKAEVGLGVRETPLETSFCGHAILAEDLMIVPDAAADPRFRGNPLVAGEPGLRFYAGALLKTAEGLPIGTLCVLDYEPRELDEHQIRTLRLIARQAMTQLDLRRSVAERDRWLKQAQVLDARNRQIVNSALDFGIITLDLDGNVTSWNVGAENIFGWTEKDMLGQAADVFFTDGDKEENIAEQEMLAARESGRGPDERWHLRKDGSHFWASGEMMRLLDEADVHVGYLKMLRDRTQQHQLDEQRATATRELSHRMKNSLAMVQSIIRQTFRATPIEDAEEAIFDRIRALADAQDILTQTHWTGARIEHVVTHSLNAHRTGEGRITIAGPDLMLTSQQALGLSLAIHELATNAAKYGALANSSGRLGIVWSVSESGKFRLDWIETGGPPVALPTRAGFGSKLLERIVAPYFDGEATLTFPAEGCRFVLQGELTLEPAY</sequence>
<dbReference type="InterPro" id="IPR003018">
    <property type="entry name" value="GAF"/>
</dbReference>
<dbReference type="SMART" id="SM00091">
    <property type="entry name" value="PAS"/>
    <property type="match status" value="1"/>
</dbReference>
<evidence type="ECO:0000313" key="10">
    <source>
        <dbReference type="EMBL" id="MCP3055033.1"/>
    </source>
</evidence>
<dbReference type="GO" id="GO:0005524">
    <property type="term" value="F:ATP binding"/>
    <property type="evidence" value="ECO:0007669"/>
    <property type="project" value="UniProtKB-KW"/>
</dbReference>
<dbReference type="InterPro" id="IPR011102">
    <property type="entry name" value="Sig_transdc_His_kinase_HWE"/>
</dbReference>
<dbReference type="PANTHER" id="PTHR41523:SF8">
    <property type="entry name" value="ETHYLENE RESPONSE SENSOR PROTEIN"/>
    <property type="match status" value="1"/>
</dbReference>
<dbReference type="InterPro" id="IPR029016">
    <property type="entry name" value="GAF-like_dom_sf"/>
</dbReference>
<evidence type="ECO:0000256" key="2">
    <source>
        <dbReference type="ARBA" id="ARBA00012438"/>
    </source>
</evidence>
<dbReference type="Pfam" id="PF07536">
    <property type="entry name" value="HWE_HK"/>
    <property type="match status" value="1"/>
</dbReference>
<dbReference type="Pfam" id="PF00989">
    <property type="entry name" value="PAS"/>
    <property type="match status" value="1"/>
</dbReference>
<dbReference type="SUPFAM" id="SSF55781">
    <property type="entry name" value="GAF domain-like"/>
    <property type="match status" value="1"/>
</dbReference>
<dbReference type="Gene3D" id="3.30.450.20">
    <property type="entry name" value="PAS domain"/>
    <property type="match status" value="1"/>
</dbReference>